<keyword evidence="4" id="KW-1185">Reference proteome</keyword>
<feature type="region of interest" description="Disordered" evidence="1">
    <location>
        <begin position="1"/>
        <end position="20"/>
    </location>
</feature>
<dbReference type="Pfam" id="PF11412">
    <property type="entry name" value="DsbD_N"/>
    <property type="match status" value="1"/>
</dbReference>
<evidence type="ECO:0000256" key="1">
    <source>
        <dbReference type="SAM" id="MobiDB-lite"/>
    </source>
</evidence>
<sequence length="310" mass="32996">MAPATRSPYDPGQRLPDTKDQIAMPVRMMIRSFFLALCALWGPMGALAGESPWQEVTGGKLRLISAGVDAGAGTADIGLEIHLDPGWHTYWKYPGDSGIPTEVDFSASSGLDPTRARLRFPAPERYDDGFATSIVYRRQVVLPIDLPVPSASPATLHALVRLGMCSDICVPVEASLELDVSEETLAASDIGHRMMLARARLALPHPQTDMPPRILKVVRGRPGGEGAAPLTITAELPANAVEADLFAHGATGSYNGVPKREGLTEDGQVRFTLSTRGLAETGGRQPLSLVLVTGGTAVEHRIDVARLPGP</sequence>
<dbReference type="AlphaFoldDB" id="A0A838XP52"/>
<evidence type="ECO:0000313" key="3">
    <source>
        <dbReference type="EMBL" id="MBA4612002.1"/>
    </source>
</evidence>
<organism evidence="3 4">
    <name type="scientific">Stappia taiwanensis</name>
    <dbReference type="NCBI Taxonomy" id="992267"/>
    <lineage>
        <taxon>Bacteria</taxon>
        <taxon>Pseudomonadati</taxon>
        <taxon>Pseudomonadota</taxon>
        <taxon>Alphaproteobacteria</taxon>
        <taxon>Hyphomicrobiales</taxon>
        <taxon>Stappiaceae</taxon>
        <taxon>Stappia</taxon>
    </lineage>
</organism>
<dbReference type="Proteomes" id="UP000559404">
    <property type="component" value="Unassembled WGS sequence"/>
</dbReference>
<proteinExistence type="predicted"/>
<reference evidence="3 4" key="2">
    <citation type="submission" date="2020-08" db="EMBL/GenBank/DDBJ databases">
        <title>Stappia taiwanensis sp. nov., isolated from a coastal thermal spring.</title>
        <authorList>
            <person name="Kampfer P."/>
        </authorList>
    </citation>
    <scope>NUCLEOTIDE SEQUENCE [LARGE SCALE GENOMIC DNA]</scope>
    <source>
        <strain evidence="3 4">DSM 23284</strain>
    </source>
</reference>
<dbReference type="EMBL" id="JACEON010000008">
    <property type="protein sequence ID" value="MBA4612002.1"/>
    <property type="molecule type" value="Genomic_DNA"/>
</dbReference>
<dbReference type="InterPro" id="IPR028250">
    <property type="entry name" value="DsbDN"/>
</dbReference>
<comment type="caution">
    <text evidence="3">The sequence shown here is derived from an EMBL/GenBank/DDBJ whole genome shotgun (WGS) entry which is preliminary data.</text>
</comment>
<feature type="domain" description="Thiol:disulfide interchange protein DsbD N-terminal" evidence="2">
    <location>
        <begin position="72"/>
        <end position="178"/>
    </location>
</feature>
<gene>
    <name evidence="3" type="ORF">H1W37_10085</name>
</gene>
<reference evidence="3 4" key="1">
    <citation type="submission" date="2020-07" db="EMBL/GenBank/DDBJ databases">
        <authorList>
            <person name="Li M."/>
        </authorList>
    </citation>
    <scope>NUCLEOTIDE SEQUENCE [LARGE SCALE GENOMIC DNA]</scope>
    <source>
        <strain evidence="3 4">DSM 23284</strain>
    </source>
</reference>
<name>A0A838XP52_9HYPH</name>
<protein>
    <recommendedName>
        <fullName evidence="2">Thiol:disulfide interchange protein DsbD N-terminal domain-containing protein</fullName>
    </recommendedName>
</protein>
<evidence type="ECO:0000313" key="4">
    <source>
        <dbReference type="Proteomes" id="UP000559404"/>
    </source>
</evidence>
<evidence type="ECO:0000259" key="2">
    <source>
        <dbReference type="Pfam" id="PF11412"/>
    </source>
</evidence>
<accession>A0A838XP52</accession>
<dbReference type="RefSeq" id="WP_181760206.1">
    <property type="nucleotide sequence ID" value="NZ_BMCR01000003.1"/>
</dbReference>